<dbReference type="OrthoDB" id="3219396at2759"/>
<organism evidence="2 3">
    <name type="scientific">Amanita thiersii Skay4041</name>
    <dbReference type="NCBI Taxonomy" id="703135"/>
    <lineage>
        <taxon>Eukaryota</taxon>
        <taxon>Fungi</taxon>
        <taxon>Dikarya</taxon>
        <taxon>Basidiomycota</taxon>
        <taxon>Agaricomycotina</taxon>
        <taxon>Agaricomycetes</taxon>
        <taxon>Agaricomycetidae</taxon>
        <taxon>Agaricales</taxon>
        <taxon>Pluteineae</taxon>
        <taxon>Amanitaceae</taxon>
        <taxon>Amanita</taxon>
    </lineage>
</organism>
<dbReference type="EMBL" id="KZ302022">
    <property type="protein sequence ID" value="PFH49670.1"/>
    <property type="molecule type" value="Genomic_DNA"/>
</dbReference>
<evidence type="ECO:0000259" key="1">
    <source>
        <dbReference type="Pfam" id="PF12937"/>
    </source>
</evidence>
<keyword evidence="3" id="KW-1185">Reference proteome</keyword>
<accession>A0A2A9NPM5</accession>
<sequence>MPAVKSALCYPHFAFFASALDKCFPHRFVKRAPCSIFKLPPDVLIDVIFLYLYVEDILALRRVSKAFFVLTHEPVIWKRFLLNMDIPLPHLRPSFKYTSDATDYEVEQIVTRALSLDDNWRSSRTRIRANKYIPLQHQVLDMVLLPGGKFLVASMKDAAGFRCYLTLFAMDHPNGHRAIARVPTISKAYFLQAKYVEWKGRKGIMIVYCRRRFQNYSRTGVDPSDYSHRTEIDPPIPFAYEVKCLHVDLERLEYLVDPHVPPVSSEFYQRRFTEAPPFTEVEFIESDYNVTNLTLFEFNRNPFFGFLQEEEKVVLVNPLTREMFIMSCVDHPDYPGYEHRIRAFRVLPGQKEILIVRTVTISATADLVLLEIYAAPQHHGLWRYQCTDRYTITGKVIASVHISDYGVPSTTGDQPTLQLSTGPPPPISLYFRTLNPNAILHHSILPSYLDYPKTLSRPARRVWFYDLAQVTLQTNHHVSPPYNLHILPGAYRAVVYSIREEDRKDTPGLVALRRYLNPEFTPKDYPRPSPVTLNSVLRKPRYTIPAAVYSSIELSVNAREQLAKNGISAIAWDESIGRLCIVPGNEQKIRVLDFSSVVQPDERLSRWVKAGTYFQRKDDPFKP</sequence>
<dbReference type="InterPro" id="IPR036047">
    <property type="entry name" value="F-box-like_dom_sf"/>
</dbReference>
<dbReference type="Gene3D" id="1.20.1280.50">
    <property type="match status" value="1"/>
</dbReference>
<proteinExistence type="predicted"/>
<evidence type="ECO:0000313" key="3">
    <source>
        <dbReference type="Proteomes" id="UP000242287"/>
    </source>
</evidence>
<dbReference type="Pfam" id="PF12937">
    <property type="entry name" value="F-box-like"/>
    <property type="match status" value="1"/>
</dbReference>
<evidence type="ECO:0000313" key="2">
    <source>
        <dbReference type="EMBL" id="PFH49670.1"/>
    </source>
</evidence>
<feature type="domain" description="F-box" evidence="1">
    <location>
        <begin position="38"/>
        <end position="82"/>
    </location>
</feature>
<reference evidence="2 3" key="1">
    <citation type="submission" date="2014-02" db="EMBL/GenBank/DDBJ databases">
        <title>Transposable element dynamics among asymbiotic and ectomycorrhizal Amanita fungi.</title>
        <authorList>
            <consortium name="DOE Joint Genome Institute"/>
            <person name="Hess J."/>
            <person name="Skrede I."/>
            <person name="Wolfe B."/>
            <person name="LaButti K."/>
            <person name="Ohm R.A."/>
            <person name="Grigoriev I.V."/>
            <person name="Pringle A."/>
        </authorList>
    </citation>
    <scope>NUCLEOTIDE SEQUENCE [LARGE SCALE GENOMIC DNA]</scope>
    <source>
        <strain evidence="2 3">SKay4041</strain>
    </source>
</reference>
<dbReference type="SUPFAM" id="SSF81383">
    <property type="entry name" value="F-box domain"/>
    <property type="match status" value="1"/>
</dbReference>
<dbReference type="Proteomes" id="UP000242287">
    <property type="component" value="Unassembled WGS sequence"/>
</dbReference>
<dbReference type="AlphaFoldDB" id="A0A2A9NPM5"/>
<name>A0A2A9NPM5_9AGAR</name>
<gene>
    <name evidence="2" type="ORF">AMATHDRAFT_147100</name>
</gene>
<protein>
    <recommendedName>
        <fullName evidence="1">F-box domain-containing protein</fullName>
    </recommendedName>
</protein>
<dbReference type="InterPro" id="IPR001810">
    <property type="entry name" value="F-box_dom"/>
</dbReference>